<keyword evidence="1" id="KW-0812">Transmembrane</keyword>
<protein>
    <recommendedName>
        <fullName evidence="4">DUF3919 family protein</fullName>
    </recommendedName>
</protein>
<dbReference type="STRING" id="1121302.SAMN02745163_01248"/>
<dbReference type="OrthoDB" id="2630321at2"/>
<feature type="transmembrane region" description="Helical" evidence="1">
    <location>
        <begin position="7"/>
        <end position="27"/>
    </location>
</feature>
<gene>
    <name evidence="2" type="ORF">SAMN02745163_01248</name>
</gene>
<evidence type="ECO:0008006" key="4">
    <source>
        <dbReference type="Google" id="ProtNLM"/>
    </source>
</evidence>
<evidence type="ECO:0000256" key="1">
    <source>
        <dbReference type="SAM" id="Phobius"/>
    </source>
</evidence>
<evidence type="ECO:0000313" key="2">
    <source>
        <dbReference type="EMBL" id="SHJ07670.1"/>
    </source>
</evidence>
<name>A0A1M6GCM9_9CLOT</name>
<proteinExistence type="predicted"/>
<sequence length="275" mass="31963">MKMNNSRFKIIGIYILVVLLCIVVTILDHRSFYNKVTIIDDKEEVVKKINMSIPTKITISNERWGEYVFENENSIKKIWNLINEITKDASYNKDYINKGNEVKITGNVYYLNGTKDSFEISNVLSLNNKIYNDSYKLPLINSLKNNLLGYLYSPFNIVKFMSSNSRMTISDAHNSIKKLNDSHKETIKNTMSNSVKLENDEEIMALTTDKKEALAHIKIYIDDNDTNLKIKSYNVVNIDVYDNDFFVVQYMGDENGRHIYMRGKLKDVCEKIVKE</sequence>
<organism evidence="2 3">
    <name type="scientific">Clostridium cavendishii DSM 21758</name>
    <dbReference type="NCBI Taxonomy" id="1121302"/>
    <lineage>
        <taxon>Bacteria</taxon>
        <taxon>Bacillati</taxon>
        <taxon>Bacillota</taxon>
        <taxon>Clostridia</taxon>
        <taxon>Eubacteriales</taxon>
        <taxon>Clostridiaceae</taxon>
        <taxon>Clostridium</taxon>
    </lineage>
</organism>
<evidence type="ECO:0000313" key="3">
    <source>
        <dbReference type="Proteomes" id="UP000184310"/>
    </source>
</evidence>
<keyword evidence="3" id="KW-1185">Reference proteome</keyword>
<dbReference type="Proteomes" id="UP000184310">
    <property type="component" value="Unassembled WGS sequence"/>
</dbReference>
<dbReference type="AlphaFoldDB" id="A0A1M6GCM9"/>
<dbReference type="InterPro" id="IPR025031">
    <property type="entry name" value="DUF3919"/>
</dbReference>
<accession>A0A1M6GCM9</accession>
<dbReference type="EMBL" id="FQZB01000006">
    <property type="protein sequence ID" value="SHJ07670.1"/>
    <property type="molecule type" value="Genomic_DNA"/>
</dbReference>
<dbReference type="Pfam" id="PF13057">
    <property type="entry name" value="DUF3919"/>
    <property type="match status" value="1"/>
</dbReference>
<keyword evidence="1" id="KW-1133">Transmembrane helix</keyword>
<keyword evidence="1" id="KW-0472">Membrane</keyword>
<reference evidence="2 3" key="1">
    <citation type="submission" date="2016-11" db="EMBL/GenBank/DDBJ databases">
        <authorList>
            <person name="Jaros S."/>
            <person name="Januszkiewicz K."/>
            <person name="Wedrychowicz H."/>
        </authorList>
    </citation>
    <scope>NUCLEOTIDE SEQUENCE [LARGE SCALE GENOMIC DNA]</scope>
    <source>
        <strain evidence="2 3">DSM 21758</strain>
    </source>
</reference>